<dbReference type="InterPro" id="IPR056919">
    <property type="entry name" value="Phage_TAC_18"/>
</dbReference>
<dbReference type="EMBL" id="CP000661">
    <property type="protein sequence ID" value="ABP70269.1"/>
    <property type="molecule type" value="Genomic_DNA"/>
</dbReference>
<dbReference type="Pfam" id="PF23812">
    <property type="entry name" value="Phage_TAC_18"/>
    <property type="match status" value="1"/>
</dbReference>
<dbReference type="AlphaFoldDB" id="A4WSA5"/>
<organism evidence="1">
    <name type="scientific">Cereibacter sphaeroides (strain ATCC 17025 / ATH 2.4.3)</name>
    <name type="common">Rhodobacter sphaeroides</name>
    <dbReference type="NCBI Taxonomy" id="349102"/>
    <lineage>
        <taxon>Bacteria</taxon>
        <taxon>Pseudomonadati</taxon>
        <taxon>Pseudomonadota</taxon>
        <taxon>Alphaproteobacteria</taxon>
        <taxon>Rhodobacterales</taxon>
        <taxon>Paracoccaceae</taxon>
        <taxon>Cereibacter</taxon>
    </lineage>
</organism>
<reference evidence="1" key="1">
    <citation type="submission" date="2007-04" db="EMBL/GenBank/DDBJ databases">
        <title>Complete sequence of chromosome of Rhodobacter sphaeroides ATCC 17025.</title>
        <authorList>
            <consortium name="US DOE Joint Genome Institute"/>
            <person name="Copeland A."/>
            <person name="Lucas S."/>
            <person name="Lapidus A."/>
            <person name="Barry K."/>
            <person name="Detter J.C."/>
            <person name="Glavina del Rio T."/>
            <person name="Hammon N."/>
            <person name="Israni S."/>
            <person name="Dalin E."/>
            <person name="Tice H."/>
            <person name="Pitluck S."/>
            <person name="Chertkov O."/>
            <person name="Brettin T."/>
            <person name="Bruce D."/>
            <person name="Han C."/>
            <person name="Schmutz J."/>
            <person name="Larimer F."/>
            <person name="Land M."/>
            <person name="Hauser L."/>
            <person name="Kyrpides N."/>
            <person name="Kim E."/>
            <person name="Richardson P."/>
            <person name="Mackenzie C."/>
            <person name="Choudhary M."/>
            <person name="Donohue T.J."/>
            <person name="Kaplan S."/>
        </authorList>
    </citation>
    <scope>NUCLEOTIDE SEQUENCE [LARGE SCALE GENOMIC DNA]</scope>
    <source>
        <strain evidence="1">ATCC 17025</strain>
    </source>
</reference>
<protein>
    <submittedName>
        <fullName evidence="1">Uncharacterized protein</fullName>
    </submittedName>
</protein>
<dbReference type="BioCyc" id="RSPH349102:G1G8M-1410-MONOMER"/>
<proteinExistence type="predicted"/>
<dbReference type="STRING" id="349102.Rsph17025_1372"/>
<name>A4WSA5_CERS5</name>
<dbReference type="HOGENOM" id="CLU_165505_0_0_5"/>
<evidence type="ECO:0000313" key="1">
    <source>
        <dbReference type="EMBL" id="ABP70269.1"/>
    </source>
</evidence>
<sequence>MHLANALCAALLEHLEGGPARPPEAGLVLWNAFIALSRARRYSGGGPDALAFSEIAAWCALMRTPLLPEHVEILTQMDAVWLAHAYNERRRAPDGVKALPPVSKHGLTAQLFDVTVA</sequence>
<dbReference type="KEGG" id="rsq:Rsph17025_1372"/>
<gene>
    <name evidence="1" type="ordered locus">Rsph17025_1372</name>
</gene>
<accession>A4WSA5</accession>
<dbReference type="eggNOG" id="ENOG50339EY">
    <property type="taxonomic scope" value="Bacteria"/>
</dbReference>